<dbReference type="Gene3D" id="3.30.420.240">
    <property type="match status" value="1"/>
</dbReference>
<dbReference type="InterPro" id="IPR027417">
    <property type="entry name" value="P-loop_NTPase"/>
</dbReference>
<sequence length="690" mass="78545">MRRNVKYEGKLAFAKKPTPDTIQALCRYLGEDTRDHPLWRRPNGGRWIAFALAPDFSGIVWDARFAKAHRQDLAAETIIENMRVSHPDFGLHGRIDAEECEGEVKWWFEAFPDGRIDTHGPHEETYNPDIPFAARDIPSALRDVRNRFSGRFRNLTERELKRALEDEAHYARKRYGPLAEALKGEIAGIFSRLRRYRGYNGFNGAWIKDAILSRILIIEGKAKEFMPHEMTGGGNAHLVTLVPGEFVPEKEPPRVALLSREEGDDAPCWRVFLDYSFQRMDLRLIERAVPLSPEQAEAIGIAALPSTPRSVRSKQGRAIIDEAAFHDDLGEMIAAIMAMLIWGGRVHIISTHYGVDNPFNEIVLETRAGRKDYSMHHIPFQDAIADGLYSRVCLRQGVPETPEGRETWRKKIYDFYGTKADQELDCIPARSGGAYLPTAIIEMRTSRETRVARWAEEEEFTYRPEHIRDARAREFCEEEIRPLIEAVPKDAHSYFGMDFAYERHLSAIAPIHMTDTLTRLVSFLAEMRKIPFEQQKQVLFFLIDRLPGFRGGAMDAGGNGQYLAQTTAQRYGESRIRQVKFSNGWYLTHMEPFKSALVEGDFTDIPNDPDVLADPRAIQVIDGVPKPPKTEKKEQKGEKTAKGQDNKRHGDTAVAMILSHYASREITKGDAPIVCSRRPRIARALSNGYR</sequence>
<dbReference type="EMBL" id="CAADFW010000013">
    <property type="protein sequence ID" value="VFK56958.1"/>
    <property type="molecule type" value="Genomic_DNA"/>
</dbReference>
<feature type="compositionally biased region" description="Basic and acidic residues" evidence="1">
    <location>
        <begin position="628"/>
        <end position="650"/>
    </location>
</feature>
<name>A0A450ZT64_9GAMM</name>
<evidence type="ECO:0000313" key="2">
    <source>
        <dbReference type="EMBL" id="VFK56958.1"/>
    </source>
</evidence>
<organism evidence="2">
    <name type="scientific">Candidatus Kentrum sp. TC</name>
    <dbReference type="NCBI Taxonomy" id="2126339"/>
    <lineage>
        <taxon>Bacteria</taxon>
        <taxon>Pseudomonadati</taxon>
        <taxon>Pseudomonadota</taxon>
        <taxon>Gammaproteobacteria</taxon>
        <taxon>Candidatus Kentrum</taxon>
    </lineage>
</organism>
<dbReference type="Gene3D" id="3.40.50.300">
    <property type="entry name" value="P-loop containing nucleotide triphosphate hydrolases"/>
    <property type="match status" value="1"/>
</dbReference>
<dbReference type="AlphaFoldDB" id="A0A450ZT64"/>
<proteinExistence type="predicted"/>
<protein>
    <submittedName>
        <fullName evidence="2">Uncharacterized protein</fullName>
    </submittedName>
</protein>
<gene>
    <name evidence="2" type="ORF">BECKTC1821F_GA0114240_101343</name>
</gene>
<accession>A0A450ZT64</accession>
<feature type="region of interest" description="Disordered" evidence="1">
    <location>
        <begin position="622"/>
        <end position="650"/>
    </location>
</feature>
<reference evidence="2" key="1">
    <citation type="submission" date="2019-02" db="EMBL/GenBank/DDBJ databases">
        <authorList>
            <person name="Gruber-Vodicka R. H."/>
            <person name="Seah K. B. B."/>
        </authorList>
    </citation>
    <scope>NUCLEOTIDE SEQUENCE</scope>
    <source>
        <strain evidence="2">BECK_BZ126</strain>
    </source>
</reference>
<evidence type="ECO:0000256" key="1">
    <source>
        <dbReference type="SAM" id="MobiDB-lite"/>
    </source>
</evidence>